<organism evidence="2 3">
    <name type="scientific">Mucuna pruriens</name>
    <name type="common">Velvet bean</name>
    <name type="synonym">Dolichos pruriens</name>
    <dbReference type="NCBI Taxonomy" id="157652"/>
    <lineage>
        <taxon>Eukaryota</taxon>
        <taxon>Viridiplantae</taxon>
        <taxon>Streptophyta</taxon>
        <taxon>Embryophyta</taxon>
        <taxon>Tracheophyta</taxon>
        <taxon>Spermatophyta</taxon>
        <taxon>Magnoliopsida</taxon>
        <taxon>eudicotyledons</taxon>
        <taxon>Gunneridae</taxon>
        <taxon>Pentapetalae</taxon>
        <taxon>rosids</taxon>
        <taxon>fabids</taxon>
        <taxon>Fabales</taxon>
        <taxon>Fabaceae</taxon>
        <taxon>Papilionoideae</taxon>
        <taxon>50 kb inversion clade</taxon>
        <taxon>NPAAA clade</taxon>
        <taxon>indigoferoid/millettioid clade</taxon>
        <taxon>Phaseoleae</taxon>
        <taxon>Mucuna</taxon>
    </lineage>
</organism>
<keyword evidence="1" id="KW-0472">Membrane</keyword>
<name>A0A371ICS4_MUCPR</name>
<gene>
    <name evidence="2" type="ORF">CR513_02320</name>
</gene>
<keyword evidence="3" id="KW-1185">Reference proteome</keyword>
<accession>A0A371ICS4</accession>
<keyword evidence="1" id="KW-0812">Transmembrane</keyword>
<proteinExistence type="predicted"/>
<reference evidence="2" key="1">
    <citation type="submission" date="2018-05" db="EMBL/GenBank/DDBJ databases">
        <title>Draft genome of Mucuna pruriens seed.</title>
        <authorList>
            <person name="Nnadi N.E."/>
            <person name="Vos R."/>
            <person name="Hasami M.H."/>
            <person name="Devisetty U.K."/>
            <person name="Aguiy J.C."/>
        </authorList>
    </citation>
    <scope>NUCLEOTIDE SEQUENCE [LARGE SCALE GENOMIC DNA]</scope>
    <source>
        <strain evidence="2">JCA_2017</strain>
    </source>
</reference>
<dbReference type="OrthoDB" id="1637540at2759"/>
<dbReference type="AlphaFoldDB" id="A0A371ICS4"/>
<evidence type="ECO:0000313" key="3">
    <source>
        <dbReference type="Proteomes" id="UP000257109"/>
    </source>
</evidence>
<protein>
    <submittedName>
        <fullName evidence="2">Uncharacterized protein</fullName>
    </submittedName>
</protein>
<dbReference type="EMBL" id="QJKJ01000395">
    <property type="protein sequence ID" value="RDY12836.1"/>
    <property type="molecule type" value="Genomic_DNA"/>
</dbReference>
<dbReference type="Proteomes" id="UP000257109">
    <property type="component" value="Unassembled WGS sequence"/>
</dbReference>
<evidence type="ECO:0000256" key="1">
    <source>
        <dbReference type="SAM" id="Phobius"/>
    </source>
</evidence>
<feature type="transmembrane region" description="Helical" evidence="1">
    <location>
        <begin position="110"/>
        <end position="132"/>
    </location>
</feature>
<keyword evidence="1" id="KW-1133">Transmembrane helix</keyword>
<evidence type="ECO:0000313" key="2">
    <source>
        <dbReference type="EMBL" id="RDY12836.1"/>
    </source>
</evidence>
<feature type="non-terminal residue" evidence="2">
    <location>
        <position position="1"/>
    </location>
</feature>
<comment type="caution">
    <text evidence="2">The sequence shown here is derived from an EMBL/GenBank/DDBJ whole genome shotgun (WGS) entry which is preliminary data.</text>
</comment>
<sequence length="148" mass="16728">MVLKRILPNVKDPRGKWALNYAGPYVVKQAFSGGALILTNVEGQDLKYPVNAGSGKQRKCGDSRMAKGKSGEIYPRTEWLPITEPPTLGREAFLICNHCQFNKTSFIHSISYLLLLSLFLFLTSYCTLKLRVGQVRHVSKRRQENDNL</sequence>